<dbReference type="OrthoDB" id="3196789at2"/>
<evidence type="ECO:0000313" key="3">
    <source>
        <dbReference type="Proteomes" id="UP000019028"/>
    </source>
</evidence>
<proteinExistence type="predicted"/>
<feature type="domain" description="HTH cro/C1-type" evidence="1">
    <location>
        <begin position="9"/>
        <end position="62"/>
    </location>
</feature>
<dbReference type="InterPro" id="IPR010982">
    <property type="entry name" value="Lambda_DNA-bd_dom_sf"/>
</dbReference>
<organism evidence="2 3">
    <name type="scientific">Sodalis praecaptivus</name>
    <dbReference type="NCBI Taxonomy" id="1239307"/>
    <lineage>
        <taxon>Bacteria</taxon>
        <taxon>Pseudomonadati</taxon>
        <taxon>Pseudomonadota</taxon>
        <taxon>Gammaproteobacteria</taxon>
        <taxon>Enterobacterales</taxon>
        <taxon>Bruguierivoracaceae</taxon>
        <taxon>Sodalis</taxon>
    </lineage>
</organism>
<dbReference type="CDD" id="cd00093">
    <property type="entry name" value="HTH_XRE"/>
    <property type="match status" value="1"/>
</dbReference>
<protein>
    <submittedName>
        <fullName evidence="2">Putative prophage transcriptional regulator</fullName>
    </submittedName>
</protein>
<dbReference type="GO" id="GO:0003677">
    <property type="term" value="F:DNA binding"/>
    <property type="evidence" value="ECO:0007669"/>
    <property type="project" value="InterPro"/>
</dbReference>
<dbReference type="EMBL" id="CP006569">
    <property type="protein sequence ID" value="AHF77588.1"/>
    <property type="molecule type" value="Genomic_DNA"/>
</dbReference>
<reference evidence="2 3" key="1">
    <citation type="journal article" date="2014" name="Genome Biol. Evol.">
        <title>Genome degeneration and adaptation in a nascent stage of symbiosis.</title>
        <authorList>
            <person name="Oakeson K.F."/>
            <person name="Gil R."/>
            <person name="Clayton A.L."/>
            <person name="Dunn D.M."/>
            <person name="von Niederhausern A.C."/>
            <person name="Hamil C."/>
            <person name="Aoyagi A."/>
            <person name="Duval B."/>
            <person name="Baca A."/>
            <person name="Silva F.J."/>
            <person name="Vallier A."/>
            <person name="Jackson D.G."/>
            <person name="Latorre A."/>
            <person name="Weiss R.B."/>
            <person name="Heddi A."/>
            <person name="Moya A."/>
            <person name="Dale C."/>
        </authorList>
    </citation>
    <scope>NUCLEOTIDE SEQUENCE [LARGE SCALE GENOMIC DNA]</scope>
    <source>
        <strain evidence="2 3">HS1</strain>
    </source>
</reference>
<name>W0HZJ6_9GAMM</name>
<dbReference type="AlphaFoldDB" id="W0HZJ6"/>
<evidence type="ECO:0000259" key="1">
    <source>
        <dbReference type="PROSITE" id="PS50943"/>
    </source>
</evidence>
<dbReference type="KEGG" id="sod:Sant_2553"/>
<dbReference type="HOGENOM" id="CLU_066192_23_4_6"/>
<dbReference type="SUPFAM" id="SSF47413">
    <property type="entry name" value="lambda repressor-like DNA-binding domains"/>
    <property type="match status" value="1"/>
</dbReference>
<dbReference type="InterPro" id="IPR001387">
    <property type="entry name" value="Cro/C1-type_HTH"/>
</dbReference>
<dbReference type="Gene3D" id="1.10.260.40">
    <property type="entry name" value="lambda repressor-like DNA-binding domains"/>
    <property type="match status" value="1"/>
</dbReference>
<dbReference type="Proteomes" id="UP000019028">
    <property type="component" value="Chromosome"/>
</dbReference>
<evidence type="ECO:0000313" key="2">
    <source>
        <dbReference type="EMBL" id="AHF77588.1"/>
    </source>
</evidence>
<dbReference type="PROSITE" id="PS50943">
    <property type="entry name" value="HTH_CROC1"/>
    <property type="match status" value="1"/>
</dbReference>
<sequence length="120" mass="13267">MQKSTGMRLKEERERLKLSQEAFGNIGGVKKLAQHKYEKDERAPDSNYLAALSLAGVDILYVLTGRRSPPPGEVFAESEEEKKLLENYRAIDSAARLNIQAVGDAFAKSQSALKVCKKIG</sequence>
<dbReference type="RefSeq" id="WP_025422738.1">
    <property type="nucleotide sequence ID" value="NZ_CP006569.1"/>
</dbReference>
<gene>
    <name evidence="2" type="ORF">Sant_2553</name>
</gene>
<keyword evidence="3" id="KW-1185">Reference proteome</keyword>
<dbReference type="SMART" id="SM00530">
    <property type="entry name" value="HTH_XRE"/>
    <property type="match status" value="1"/>
</dbReference>
<accession>W0HZJ6</accession>